<reference evidence="1 2" key="1">
    <citation type="submission" date="2024-09" db="EMBL/GenBank/DDBJ databases">
        <title>T2T genomes of carrot and Alternaria dauci and their utility for understanding host-pathogen interaction during carrot leaf blight disease.</title>
        <authorList>
            <person name="Liu W."/>
            <person name="Xu S."/>
            <person name="Ou C."/>
            <person name="Liu X."/>
            <person name="Zhuang F."/>
            <person name="Deng X.W."/>
        </authorList>
    </citation>
    <scope>NUCLEOTIDE SEQUENCE [LARGE SCALE GENOMIC DNA]</scope>
    <source>
        <strain evidence="1 2">A2016</strain>
    </source>
</reference>
<dbReference type="EMBL" id="JBHGVX010000003">
    <property type="protein sequence ID" value="KAL1797949.1"/>
    <property type="molecule type" value="Genomic_DNA"/>
</dbReference>
<organism evidence="1 2">
    <name type="scientific">Alternaria dauci</name>
    <dbReference type="NCBI Taxonomy" id="48095"/>
    <lineage>
        <taxon>Eukaryota</taxon>
        <taxon>Fungi</taxon>
        <taxon>Dikarya</taxon>
        <taxon>Ascomycota</taxon>
        <taxon>Pezizomycotina</taxon>
        <taxon>Dothideomycetes</taxon>
        <taxon>Pleosporomycetidae</taxon>
        <taxon>Pleosporales</taxon>
        <taxon>Pleosporineae</taxon>
        <taxon>Pleosporaceae</taxon>
        <taxon>Alternaria</taxon>
        <taxon>Alternaria sect. Porri</taxon>
    </lineage>
</organism>
<dbReference type="RefSeq" id="XP_069308533.1">
    <property type="nucleotide sequence ID" value="XM_069450772.1"/>
</dbReference>
<comment type="caution">
    <text evidence="1">The sequence shown here is derived from an EMBL/GenBank/DDBJ whole genome shotgun (WGS) entry which is preliminary data.</text>
</comment>
<dbReference type="Proteomes" id="UP001578633">
    <property type="component" value="Chromosome 3"/>
</dbReference>
<keyword evidence="2" id="KW-1185">Reference proteome</keyword>
<evidence type="ECO:0000313" key="1">
    <source>
        <dbReference type="EMBL" id="KAL1797949.1"/>
    </source>
</evidence>
<name>A0ABR3UNP3_9PLEO</name>
<evidence type="ECO:0000313" key="2">
    <source>
        <dbReference type="Proteomes" id="UP001578633"/>
    </source>
</evidence>
<gene>
    <name evidence="1" type="ORF">ACET3X_004555</name>
</gene>
<dbReference type="GeneID" id="96084877"/>
<accession>A0ABR3UNP3</accession>
<protein>
    <submittedName>
        <fullName evidence="1">Uncharacterized protein</fullName>
    </submittedName>
</protein>
<sequence>MELIIDLFRTFQGSVGFYILINGLLQVIVPKDYDTSWASSHLPHKYGGLKVCYIEHSVEPTMLPVTTETRQTISHGASLKFPNASIASRPANPSAHKSNIKLNNFIEARPLSNHRKDKFSGRIGLKVVMGYGEPLIVMSSHVITEAVLARSYRDTILGWKSENRLRRLNDDWNAHVEIWAGGEKIGTVYDSFDKGAWIYPNGFNHDVTLVKPTSPAIVKDIVSPVANLGWLSHDSWTALRQQTSTVKILADTESSQSAKSIRSSRPSDVLVVGEGIFLNQKAAAGSSKTLKDHDASTWKDLVSRALLYRVYPDFDPPNGHSGTALYANGIREDGTEGPGIVGFQSFVQRSGHVQNFEMEGPALERRLQLGRVAFYGAFEVPAGLKQYGIV</sequence>
<proteinExistence type="predicted"/>